<keyword evidence="4" id="KW-1185">Reference proteome</keyword>
<feature type="transmembrane region" description="Helical" evidence="1">
    <location>
        <begin position="12"/>
        <end position="35"/>
    </location>
</feature>
<feature type="transmembrane region" description="Helical" evidence="1">
    <location>
        <begin position="47"/>
        <end position="65"/>
    </location>
</feature>
<evidence type="ECO:0000259" key="2">
    <source>
        <dbReference type="Pfam" id="PF00892"/>
    </source>
</evidence>
<proteinExistence type="predicted"/>
<sequence>MSTTTATSDAKGFDIVAAAAITLTVIGWASAFPGIRAGLTAFAPLELGALRFAIAAVPAALFLAVRRPAMPRLGDWWRLAFGGAVFVALYTAVLNIGETMVSAGAAAFIINVSPILTALMAMPLLGERFSTWAWIGTFLSFAGIGIIAMGEGHGFHINAGALLVLVAALCSSLNTIVQKPLFLRLKPLDVAASNMVLGALCLSPFLPEALAQARVADTAGLGAVIYLGIVPSLIAYAAWAVALSRLPAARATNFLYIVSPTAVLIGYFWLGEVPTLMGIVGGVLALGGVAIVNLKR</sequence>
<organism evidence="3 4">
    <name type="scientific">Ollibium composti</name>
    <dbReference type="NCBI Taxonomy" id="2675109"/>
    <lineage>
        <taxon>Bacteria</taxon>
        <taxon>Pseudomonadati</taxon>
        <taxon>Pseudomonadota</taxon>
        <taxon>Alphaproteobacteria</taxon>
        <taxon>Hyphomicrobiales</taxon>
        <taxon>Phyllobacteriaceae</taxon>
        <taxon>Ollibium</taxon>
    </lineage>
</organism>
<feature type="domain" description="EamA" evidence="2">
    <location>
        <begin position="20"/>
        <end position="148"/>
    </location>
</feature>
<evidence type="ECO:0000313" key="3">
    <source>
        <dbReference type="EMBL" id="THF58525.1"/>
    </source>
</evidence>
<feature type="transmembrane region" description="Helical" evidence="1">
    <location>
        <begin position="77"/>
        <end position="97"/>
    </location>
</feature>
<dbReference type="EMBL" id="SSNY01000003">
    <property type="protein sequence ID" value="THF58525.1"/>
    <property type="molecule type" value="Genomic_DNA"/>
</dbReference>
<protein>
    <submittedName>
        <fullName evidence="3">DMT family transporter</fullName>
    </submittedName>
</protein>
<keyword evidence="1" id="KW-0812">Transmembrane</keyword>
<evidence type="ECO:0000313" key="4">
    <source>
        <dbReference type="Proteomes" id="UP000306441"/>
    </source>
</evidence>
<reference evidence="3 4" key="1">
    <citation type="submission" date="2019-04" db="EMBL/GenBank/DDBJ databases">
        <title>Mesorhizobium composti sp. nov., isolated from compost.</title>
        <authorList>
            <person name="Lin S.-Y."/>
            <person name="Hameed A."/>
            <person name="Hsieh Y.-T."/>
            <person name="Young C.-C."/>
        </authorList>
    </citation>
    <scope>NUCLEOTIDE SEQUENCE [LARGE SCALE GENOMIC DNA]</scope>
    <source>
        <strain evidence="3 4">CC-YTH430</strain>
    </source>
</reference>
<dbReference type="InterPro" id="IPR052756">
    <property type="entry name" value="Alkyne_AA_exporter"/>
</dbReference>
<feature type="transmembrane region" description="Helical" evidence="1">
    <location>
        <begin position="276"/>
        <end position="294"/>
    </location>
</feature>
<feature type="domain" description="EamA" evidence="2">
    <location>
        <begin position="159"/>
        <end position="293"/>
    </location>
</feature>
<feature type="transmembrane region" description="Helical" evidence="1">
    <location>
        <begin position="132"/>
        <end position="149"/>
    </location>
</feature>
<evidence type="ECO:0000256" key="1">
    <source>
        <dbReference type="SAM" id="Phobius"/>
    </source>
</evidence>
<dbReference type="Gene3D" id="1.10.3730.20">
    <property type="match status" value="1"/>
</dbReference>
<dbReference type="Proteomes" id="UP000306441">
    <property type="component" value="Unassembled WGS sequence"/>
</dbReference>
<feature type="transmembrane region" description="Helical" evidence="1">
    <location>
        <begin position="219"/>
        <end position="242"/>
    </location>
</feature>
<keyword evidence="1" id="KW-0472">Membrane</keyword>
<name>A0ABY2QAJ5_9HYPH</name>
<dbReference type="SUPFAM" id="SSF103481">
    <property type="entry name" value="Multidrug resistance efflux transporter EmrE"/>
    <property type="match status" value="2"/>
</dbReference>
<dbReference type="InterPro" id="IPR037185">
    <property type="entry name" value="EmrE-like"/>
</dbReference>
<dbReference type="PANTHER" id="PTHR12715:SF4">
    <property type="entry name" value="EAMA DOMAIN-CONTAINING PROTEIN"/>
    <property type="match status" value="1"/>
</dbReference>
<dbReference type="PANTHER" id="PTHR12715">
    <property type="entry name" value="TRANSPORTER, DRUG/METABOLITE EXPORTER FAMILY"/>
    <property type="match status" value="1"/>
</dbReference>
<feature type="transmembrane region" description="Helical" evidence="1">
    <location>
        <begin position="103"/>
        <end position="125"/>
    </location>
</feature>
<feature type="transmembrane region" description="Helical" evidence="1">
    <location>
        <begin position="188"/>
        <end position="207"/>
    </location>
</feature>
<feature type="transmembrane region" description="Helical" evidence="1">
    <location>
        <begin position="254"/>
        <end position="270"/>
    </location>
</feature>
<accession>A0ABY2QAJ5</accession>
<comment type="caution">
    <text evidence="3">The sequence shown here is derived from an EMBL/GenBank/DDBJ whole genome shotgun (WGS) entry which is preliminary data.</text>
</comment>
<dbReference type="InterPro" id="IPR000620">
    <property type="entry name" value="EamA_dom"/>
</dbReference>
<feature type="transmembrane region" description="Helical" evidence="1">
    <location>
        <begin position="155"/>
        <end position="176"/>
    </location>
</feature>
<gene>
    <name evidence="3" type="ORF">E6C48_07990</name>
</gene>
<dbReference type="Pfam" id="PF00892">
    <property type="entry name" value="EamA"/>
    <property type="match status" value="2"/>
</dbReference>
<dbReference type="RefSeq" id="WP_136355828.1">
    <property type="nucleotide sequence ID" value="NZ_SSNY01000003.1"/>
</dbReference>
<keyword evidence="1" id="KW-1133">Transmembrane helix</keyword>